<dbReference type="VEuPathDB" id="FungiDB:PV10_03521"/>
<sequence length="124" mass="13826">MPPKRIAVQPSRRGQQPKGYFSSIYHGLTSEENASVVISVALFGVSVVPRSQPQASRRHRCWHSIVFGLFSQKTPEFLGYRDRDSRPRVDAMFAGVWSMQGHASDCAAAVAFFNSDWSEILLPA</sequence>
<evidence type="ECO:0000313" key="1">
    <source>
        <dbReference type="EMBL" id="RVX65890.1"/>
    </source>
</evidence>
<proteinExistence type="predicted"/>
<reference evidence="1 2" key="1">
    <citation type="submission" date="2017-03" db="EMBL/GenBank/DDBJ databases">
        <title>Genomes of endolithic fungi from Antarctica.</title>
        <authorList>
            <person name="Coleine C."/>
            <person name="Masonjones S."/>
            <person name="Stajich J.E."/>
        </authorList>
    </citation>
    <scope>NUCLEOTIDE SEQUENCE [LARGE SCALE GENOMIC DNA]</scope>
    <source>
        <strain evidence="1 2">CCFEE 6314</strain>
    </source>
</reference>
<dbReference type="EMBL" id="NAJM01000075">
    <property type="protein sequence ID" value="RVX65890.1"/>
    <property type="molecule type" value="Genomic_DNA"/>
</dbReference>
<gene>
    <name evidence="1" type="ORF">B0A52_10254</name>
</gene>
<dbReference type="OrthoDB" id="5403997at2759"/>
<comment type="caution">
    <text evidence="1">The sequence shown here is derived from an EMBL/GenBank/DDBJ whole genome shotgun (WGS) entry which is preliminary data.</text>
</comment>
<organism evidence="1 2">
    <name type="scientific">Exophiala mesophila</name>
    <name type="common">Black yeast-like fungus</name>
    <dbReference type="NCBI Taxonomy" id="212818"/>
    <lineage>
        <taxon>Eukaryota</taxon>
        <taxon>Fungi</taxon>
        <taxon>Dikarya</taxon>
        <taxon>Ascomycota</taxon>
        <taxon>Pezizomycotina</taxon>
        <taxon>Eurotiomycetes</taxon>
        <taxon>Chaetothyriomycetidae</taxon>
        <taxon>Chaetothyriales</taxon>
        <taxon>Herpotrichiellaceae</taxon>
        <taxon>Exophiala</taxon>
    </lineage>
</organism>
<evidence type="ECO:0000313" key="2">
    <source>
        <dbReference type="Proteomes" id="UP000288859"/>
    </source>
</evidence>
<protein>
    <submittedName>
        <fullName evidence="1">Uncharacterized protein</fullName>
    </submittedName>
</protein>
<dbReference type="Proteomes" id="UP000288859">
    <property type="component" value="Unassembled WGS sequence"/>
</dbReference>
<accession>A0A438MQJ6</accession>
<name>A0A438MQJ6_EXOME</name>
<dbReference type="AlphaFoldDB" id="A0A438MQJ6"/>